<evidence type="ECO:0000313" key="1">
    <source>
        <dbReference type="EMBL" id="TKR76426.1"/>
    </source>
</evidence>
<protein>
    <submittedName>
        <fullName evidence="1">Uncharacterized protein</fullName>
    </submittedName>
</protein>
<gene>
    <name evidence="1" type="ORF">L596_017565</name>
</gene>
<sequence length="72" mass="8240">MNVLKSFKQQSSLSSRPLLFHLSRSTFFFFLQLSNHRLTCSSVARSFSLILFFPSCLETRSSVLPLNYNSSS</sequence>
<reference evidence="1 2" key="1">
    <citation type="journal article" date="2015" name="Genome Biol.">
        <title>Comparative genomics of Steinernema reveals deeply conserved gene regulatory networks.</title>
        <authorList>
            <person name="Dillman A.R."/>
            <person name="Macchietto M."/>
            <person name="Porter C.F."/>
            <person name="Rogers A."/>
            <person name="Williams B."/>
            <person name="Antoshechkin I."/>
            <person name="Lee M.M."/>
            <person name="Goodwin Z."/>
            <person name="Lu X."/>
            <person name="Lewis E.E."/>
            <person name="Goodrich-Blair H."/>
            <person name="Stock S.P."/>
            <person name="Adams B.J."/>
            <person name="Sternberg P.W."/>
            <person name="Mortazavi A."/>
        </authorList>
    </citation>
    <scope>NUCLEOTIDE SEQUENCE [LARGE SCALE GENOMIC DNA]</scope>
    <source>
        <strain evidence="1 2">ALL</strain>
    </source>
</reference>
<organism evidence="1 2">
    <name type="scientific">Steinernema carpocapsae</name>
    <name type="common">Entomopathogenic nematode</name>
    <dbReference type="NCBI Taxonomy" id="34508"/>
    <lineage>
        <taxon>Eukaryota</taxon>
        <taxon>Metazoa</taxon>
        <taxon>Ecdysozoa</taxon>
        <taxon>Nematoda</taxon>
        <taxon>Chromadorea</taxon>
        <taxon>Rhabditida</taxon>
        <taxon>Tylenchina</taxon>
        <taxon>Panagrolaimomorpha</taxon>
        <taxon>Strongyloidoidea</taxon>
        <taxon>Steinernematidae</taxon>
        <taxon>Steinernema</taxon>
    </lineage>
</organism>
<dbReference type="Proteomes" id="UP000298663">
    <property type="component" value="Unassembled WGS sequence"/>
</dbReference>
<reference evidence="1 2" key="2">
    <citation type="journal article" date="2019" name="G3 (Bethesda)">
        <title>Hybrid Assembly of the Genome of the Entomopathogenic Nematode Steinernema carpocapsae Identifies the X-Chromosome.</title>
        <authorList>
            <person name="Serra L."/>
            <person name="Macchietto M."/>
            <person name="Macias-Munoz A."/>
            <person name="McGill C.J."/>
            <person name="Rodriguez I.M."/>
            <person name="Rodriguez B."/>
            <person name="Murad R."/>
            <person name="Mortazavi A."/>
        </authorList>
    </citation>
    <scope>NUCLEOTIDE SEQUENCE [LARGE SCALE GENOMIC DNA]</scope>
    <source>
        <strain evidence="1 2">ALL</strain>
    </source>
</reference>
<keyword evidence="2" id="KW-1185">Reference proteome</keyword>
<name>A0A4U5N226_STECR</name>
<dbReference type="EMBL" id="AZBU02000005">
    <property type="protein sequence ID" value="TKR76426.1"/>
    <property type="molecule type" value="Genomic_DNA"/>
</dbReference>
<evidence type="ECO:0000313" key="2">
    <source>
        <dbReference type="Proteomes" id="UP000298663"/>
    </source>
</evidence>
<accession>A0A4U5N226</accession>
<proteinExistence type="predicted"/>
<comment type="caution">
    <text evidence="1">The sequence shown here is derived from an EMBL/GenBank/DDBJ whole genome shotgun (WGS) entry which is preliminary data.</text>
</comment>
<dbReference type="AlphaFoldDB" id="A0A4U5N226"/>